<reference evidence="4" key="2">
    <citation type="submission" date="2013-04" db="UniProtKB">
        <authorList>
            <consortium name="EnsemblPlants"/>
        </authorList>
    </citation>
    <scope>IDENTIFICATION</scope>
</reference>
<evidence type="ECO:0008006" key="6">
    <source>
        <dbReference type="Google" id="ProtNLM"/>
    </source>
</evidence>
<dbReference type="RefSeq" id="XP_006655149.1">
    <property type="nucleotide sequence ID" value="XM_006655086.1"/>
</dbReference>
<evidence type="ECO:0000313" key="4">
    <source>
        <dbReference type="EnsemblPlants" id="OB05G18320.1"/>
    </source>
</evidence>
<gene>
    <name evidence="4" type="primary">LOC102722581</name>
</gene>
<dbReference type="Pfam" id="PF04885">
    <property type="entry name" value="Stig1"/>
    <property type="match status" value="1"/>
</dbReference>
<dbReference type="HOGENOM" id="CLU_111795_2_0_1"/>
<name>J3M5F8_ORYBR</name>
<dbReference type="InterPro" id="IPR006969">
    <property type="entry name" value="Stig-like"/>
</dbReference>
<dbReference type="STRING" id="4533.J3M5F8"/>
<dbReference type="Proteomes" id="UP000006038">
    <property type="component" value="Chromosome 5"/>
</dbReference>
<feature type="signal peptide" evidence="3">
    <location>
        <begin position="1"/>
        <end position="19"/>
    </location>
</feature>
<evidence type="ECO:0000256" key="3">
    <source>
        <dbReference type="SAM" id="SignalP"/>
    </source>
</evidence>
<feature type="chain" id="PRO_5003774653" description="4Fe-4S ferredoxin-type domain-containing protein" evidence="3">
    <location>
        <begin position="20"/>
        <end position="126"/>
    </location>
</feature>
<evidence type="ECO:0000256" key="1">
    <source>
        <dbReference type="ARBA" id="ARBA00006010"/>
    </source>
</evidence>
<dbReference type="AlphaFoldDB" id="J3M5F8"/>
<dbReference type="PANTHER" id="PTHR33227">
    <property type="entry name" value="STIGMA-SPECIFIC STIG1-LIKE PROTEIN 3"/>
    <property type="match status" value="1"/>
</dbReference>
<keyword evidence="5" id="KW-1185">Reference proteome</keyword>
<dbReference type="PANTHER" id="PTHR33227:SF31">
    <property type="entry name" value="4FE-4S FERREDOXIN-TYPE DOMAIN-CONTAINING PROTEIN"/>
    <property type="match status" value="1"/>
</dbReference>
<dbReference type="Gramene" id="OB05G18320.1">
    <property type="protein sequence ID" value="OB05G18320.1"/>
    <property type="gene ID" value="OB05G18320"/>
</dbReference>
<protein>
    <recommendedName>
        <fullName evidence="6">4Fe-4S ferredoxin-type domain-containing protein</fullName>
    </recommendedName>
</protein>
<dbReference type="GeneID" id="102722581"/>
<sequence>MAKATILLLLVLAAAAAMATTGESRVPLRRSRFLMMQLGADPHYCSKKTAAVCLAPGSPGPTSCGGQCVDTATSGDHCGGCNKACKHGRTCCGGRCVDLLSDGGNCRSCFNQCSNKCTYGFCDYAI</sequence>
<keyword evidence="2 3" id="KW-0732">Signal</keyword>
<evidence type="ECO:0000313" key="5">
    <source>
        <dbReference type="Proteomes" id="UP000006038"/>
    </source>
</evidence>
<accession>J3M5F8</accession>
<dbReference type="KEGG" id="obr:102722581"/>
<reference evidence="4" key="1">
    <citation type="journal article" date="2013" name="Nat. Commun.">
        <title>Whole-genome sequencing of Oryza brachyantha reveals mechanisms underlying Oryza genome evolution.</title>
        <authorList>
            <person name="Chen J."/>
            <person name="Huang Q."/>
            <person name="Gao D."/>
            <person name="Wang J."/>
            <person name="Lang Y."/>
            <person name="Liu T."/>
            <person name="Li B."/>
            <person name="Bai Z."/>
            <person name="Luis Goicoechea J."/>
            <person name="Liang C."/>
            <person name="Chen C."/>
            <person name="Zhang W."/>
            <person name="Sun S."/>
            <person name="Liao Y."/>
            <person name="Zhang X."/>
            <person name="Yang L."/>
            <person name="Song C."/>
            <person name="Wang M."/>
            <person name="Shi J."/>
            <person name="Liu G."/>
            <person name="Liu J."/>
            <person name="Zhou H."/>
            <person name="Zhou W."/>
            <person name="Yu Q."/>
            <person name="An N."/>
            <person name="Chen Y."/>
            <person name="Cai Q."/>
            <person name="Wang B."/>
            <person name="Liu B."/>
            <person name="Min J."/>
            <person name="Huang Y."/>
            <person name="Wu H."/>
            <person name="Li Z."/>
            <person name="Zhang Y."/>
            <person name="Yin Y."/>
            <person name="Song W."/>
            <person name="Jiang J."/>
            <person name="Jackson S.A."/>
            <person name="Wing R.A."/>
            <person name="Wang J."/>
            <person name="Chen M."/>
        </authorList>
    </citation>
    <scope>NUCLEOTIDE SEQUENCE [LARGE SCALE GENOMIC DNA]</scope>
    <source>
        <strain evidence="4">cv. IRGC 101232</strain>
    </source>
</reference>
<dbReference type="OrthoDB" id="776013at2759"/>
<organism evidence="4">
    <name type="scientific">Oryza brachyantha</name>
    <name type="common">malo sina</name>
    <dbReference type="NCBI Taxonomy" id="4533"/>
    <lineage>
        <taxon>Eukaryota</taxon>
        <taxon>Viridiplantae</taxon>
        <taxon>Streptophyta</taxon>
        <taxon>Embryophyta</taxon>
        <taxon>Tracheophyta</taxon>
        <taxon>Spermatophyta</taxon>
        <taxon>Magnoliopsida</taxon>
        <taxon>Liliopsida</taxon>
        <taxon>Poales</taxon>
        <taxon>Poaceae</taxon>
        <taxon>BOP clade</taxon>
        <taxon>Oryzoideae</taxon>
        <taxon>Oryzeae</taxon>
        <taxon>Oryzinae</taxon>
        <taxon>Oryza</taxon>
    </lineage>
</organism>
<dbReference type="eggNOG" id="ENOG502S1NG">
    <property type="taxonomic scope" value="Eukaryota"/>
</dbReference>
<evidence type="ECO:0000256" key="2">
    <source>
        <dbReference type="ARBA" id="ARBA00022729"/>
    </source>
</evidence>
<proteinExistence type="inferred from homology"/>
<dbReference type="EnsemblPlants" id="OB05G18320.1">
    <property type="protein sequence ID" value="OB05G18320.1"/>
    <property type="gene ID" value="OB05G18320"/>
</dbReference>
<comment type="similarity">
    <text evidence="1">Belongs to the STIG1 family.</text>
</comment>
<dbReference type="OMA" id="KLGRTCC"/>